<name>A0ACC6L0Q0_9SPHI</name>
<evidence type="ECO:0000313" key="1">
    <source>
        <dbReference type="EMBL" id="MDR6784908.1"/>
    </source>
</evidence>
<protein>
    <submittedName>
        <fullName evidence="1">Uncharacterized protein</fullName>
    </submittedName>
</protein>
<organism evidence="1 2">
    <name type="scientific">Pedobacter africanus</name>
    <dbReference type="NCBI Taxonomy" id="151894"/>
    <lineage>
        <taxon>Bacteria</taxon>
        <taxon>Pseudomonadati</taxon>
        <taxon>Bacteroidota</taxon>
        <taxon>Sphingobacteriia</taxon>
        <taxon>Sphingobacteriales</taxon>
        <taxon>Sphingobacteriaceae</taxon>
        <taxon>Pedobacter</taxon>
    </lineage>
</organism>
<evidence type="ECO:0000313" key="2">
    <source>
        <dbReference type="Proteomes" id="UP001246858"/>
    </source>
</evidence>
<sequence>MINLKRNQHKNVSMKFHTQTPLCFKENIPSQRSLIFMREQRLKNTATARTVYFLPRTIYFPDKRVLFSECHIM</sequence>
<comment type="caution">
    <text evidence="1">The sequence shown here is derived from an EMBL/GenBank/DDBJ whole genome shotgun (WGS) entry which is preliminary data.</text>
</comment>
<gene>
    <name evidence="1" type="ORF">J2X78_003482</name>
</gene>
<accession>A0ACC6L0Q0</accession>
<reference evidence="1" key="1">
    <citation type="submission" date="2023-07" db="EMBL/GenBank/DDBJ databases">
        <title>Sorghum-associated microbial communities from plants grown in Nebraska, USA.</title>
        <authorList>
            <person name="Schachtman D."/>
        </authorList>
    </citation>
    <scope>NUCLEOTIDE SEQUENCE</scope>
    <source>
        <strain evidence="1">2697</strain>
    </source>
</reference>
<dbReference type="Proteomes" id="UP001246858">
    <property type="component" value="Unassembled WGS sequence"/>
</dbReference>
<dbReference type="EMBL" id="JAVDTF010000003">
    <property type="protein sequence ID" value="MDR6784908.1"/>
    <property type="molecule type" value="Genomic_DNA"/>
</dbReference>
<proteinExistence type="predicted"/>
<keyword evidence="2" id="KW-1185">Reference proteome</keyword>